<dbReference type="InterPro" id="IPR009057">
    <property type="entry name" value="Homeodomain-like_sf"/>
</dbReference>
<evidence type="ECO:0000256" key="5">
    <source>
        <dbReference type="SAM" id="MobiDB-lite"/>
    </source>
</evidence>
<evidence type="ECO:0000256" key="2">
    <source>
        <dbReference type="ARBA" id="ARBA00023125"/>
    </source>
</evidence>
<feature type="domain" description="HTH tetR-type" evidence="6">
    <location>
        <begin position="33"/>
        <end position="93"/>
    </location>
</feature>
<dbReference type="GO" id="GO:0003700">
    <property type="term" value="F:DNA-binding transcription factor activity"/>
    <property type="evidence" value="ECO:0007669"/>
    <property type="project" value="TreeGrafter"/>
</dbReference>
<keyword evidence="3" id="KW-0804">Transcription</keyword>
<dbReference type="Pfam" id="PF00440">
    <property type="entry name" value="TetR_N"/>
    <property type="match status" value="1"/>
</dbReference>
<evidence type="ECO:0000259" key="6">
    <source>
        <dbReference type="PROSITE" id="PS50977"/>
    </source>
</evidence>
<dbReference type="SUPFAM" id="SSF48498">
    <property type="entry name" value="Tetracyclin repressor-like, C-terminal domain"/>
    <property type="match status" value="1"/>
</dbReference>
<dbReference type="PANTHER" id="PTHR30055">
    <property type="entry name" value="HTH-TYPE TRANSCRIPTIONAL REGULATOR RUTR"/>
    <property type="match status" value="1"/>
</dbReference>
<feature type="DNA-binding region" description="H-T-H motif" evidence="4">
    <location>
        <begin position="56"/>
        <end position="75"/>
    </location>
</feature>
<keyword evidence="8" id="KW-1185">Reference proteome</keyword>
<organism evidence="7 8">
    <name type="scientific">Sphingobium fontiphilum</name>
    <dbReference type="NCBI Taxonomy" id="944425"/>
    <lineage>
        <taxon>Bacteria</taxon>
        <taxon>Pseudomonadati</taxon>
        <taxon>Pseudomonadota</taxon>
        <taxon>Alphaproteobacteria</taxon>
        <taxon>Sphingomonadales</taxon>
        <taxon>Sphingomonadaceae</taxon>
        <taxon>Sphingobium</taxon>
    </lineage>
</organism>
<keyword evidence="1" id="KW-0805">Transcription regulation</keyword>
<sequence>MTAADPEKPVALASGRKAAPRPRGRPPADAARAVPEERLLHLAFESFAEFGYEGTTVRELAKRLGVSHNLLNVRFGSKADLWRRAVDWRVARFGAPVFAVFERTDLDPENRLRLLVHRFCGWAAENPSFISVSHAEGRRTTWRLDYLVSLYIRPFKHSLDALFAQIEATRPMRPISSSAFMAMLVQGVGFYFASTPMLEALGVADESAPEAIPQRVAEFADTLLAGVLGPAPSVLEDRRASAPA</sequence>
<dbReference type="Proteomes" id="UP000552757">
    <property type="component" value="Unassembled WGS sequence"/>
</dbReference>
<evidence type="ECO:0000256" key="1">
    <source>
        <dbReference type="ARBA" id="ARBA00023015"/>
    </source>
</evidence>
<dbReference type="EMBL" id="JACIEB010000005">
    <property type="protein sequence ID" value="MBB3982796.1"/>
    <property type="molecule type" value="Genomic_DNA"/>
</dbReference>
<dbReference type="PANTHER" id="PTHR30055:SF234">
    <property type="entry name" value="HTH-TYPE TRANSCRIPTIONAL REGULATOR BETI"/>
    <property type="match status" value="1"/>
</dbReference>
<dbReference type="InterPro" id="IPR001647">
    <property type="entry name" value="HTH_TetR"/>
</dbReference>
<name>A0A7W6DK20_9SPHN</name>
<gene>
    <name evidence="7" type="ORF">GGR44_002462</name>
</gene>
<dbReference type="SUPFAM" id="SSF46689">
    <property type="entry name" value="Homeodomain-like"/>
    <property type="match status" value="1"/>
</dbReference>
<dbReference type="InterPro" id="IPR050109">
    <property type="entry name" value="HTH-type_TetR-like_transc_reg"/>
</dbReference>
<protein>
    <submittedName>
        <fullName evidence="7">AcrR family transcriptional regulator</fullName>
    </submittedName>
</protein>
<evidence type="ECO:0000256" key="3">
    <source>
        <dbReference type="ARBA" id="ARBA00023163"/>
    </source>
</evidence>
<accession>A0A7W6DK20</accession>
<evidence type="ECO:0000313" key="8">
    <source>
        <dbReference type="Proteomes" id="UP000552757"/>
    </source>
</evidence>
<proteinExistence type="predicted"/>
<dbReference type="AlphaFoldDB" id="A0A7W6DK20"/>
<dbReference type="Gene3D" id="1.10.357.10">
    <property type="entry name" value="Tetracycline Repressor, domain 2"/>
    <property type="match status" value="1"/>
</dbReference>
<keyword evidence="2 4" id="KW-0238">DNA-binding</keyword>
<dbReference type="GO" id="GO:0000976">
    <property type="term" value="F:transcription cis-regulatory region binding"/>
    <property type="evidence" value="ECO:0007669"/>
    <property type="project" value="TreeGrafter"/>
</dbReference>
<dbReference type="PROSITE" id="PS50977">
    <property type="entry name" value="HTH_TETR_2"/>
    <property type="match status" value="1"/>
</dbReference>
<evidence type="ECO:0000256" key="4">
    <source>
        <dbReference type="PROSITE-ProRule" id="PRU00335"/>
    </source>
</evidence>
<reference evidence="7 8" key="1">
    <citation type="submission" date="2020-08" db="EMBL/GenBank/DDBJ databases">
        <title>Genomic Encyclopedia of Type Strains, Phase IV (KMG-IV): sequencing the most valuable type-strain genomes for metagenomic binning, comparative biology and taxonomic classification.</title>
        <authorList>
            <person name="Goeker M."/>
        </authorList>
    </citation>
    <scope>NUCLEOTIDE SEQUENCE [LARGE SCALE GENOMIC DNA]</scope>
    <source>
        <strain evidence="7 8">DSM 29348</strain>
    </source>
</reference>
<dbReference type="RefSeq" id="WP_183955852.1">
    <property type="nucleotide sequence ID" value="NZ_JACIEB010000005.1"/>
</dbReference>
<dbReference type="InterPro" id="IPR036271">
    <property type="entry name" value="Tet_transcr_reg_TetR-rel_C_sf"/>
</dbReference>
<comment type="caution">
    <text evidence="7">The sequence shown here is derived from an EMBL/GenBank/DDBJ whole genome shotgun (WGS) entry which is preliminary data.</text>
</comment>
<evidence type="ECO:0000313" key="7">
    <source>
        <dbReference type="EMBL" id="MBB3982796.1"/>
    </source>
</evidence>
<feature type="region of interest" description="Disordered" evidence="5">
    <location>
        <begin position="1"/>
        <end position="31"/>
    </location>
</feature>